<feature type="transmembrane region" description="Helical" evidence="5">
    <location>
        <begin position="346"/>
        <end position="368"/>
    </location>
</feature>
<feature type="transmembrane region" description="Helical" evidence="5">
    <location>
        <begin position="145"/>
        <end position="164"/>
    </location>
</feature>
<dbReference type="EMBL" id="WQLA01000001">
    <property type="protein sequence ID" value="MVN89841.1"/>
    <property type="molecule type" value="Genomic_DNA"/>
</dbReference>
<keyword evidence="5" id="KW-0874">Quinone</keyword>
<reference evidence="8 9" key="1">
    <citation type="submission" date="2019-12" db="EMBL/GenBank/DDBJ databases">
        <title>Mucilaginibacter sp. HME9299 genome sequencing and assembly.</title>
        <authorList>
            <person name="Kang H."/>
            <person name="Kim H."/>
            <person name="Joh K."/>
        </authorList>
    </citation>
    <scope>NUCLEOTIDE SEQUENCE [LARGE SCALE GENOMIC DNA]</scope>
    <source>
        <strain evidence="8 9">HME9299</strain>
    </source>
</reference>
<dbReference type="InterPro" id="IPR010096">
    <property type="entry name" value="NADH-Q_OxRdtase_suN/2"/>
</dbReference>
<keyword evidence="3 5" id="KW-1133">Transmembrane helix</keyword>
<name>A0A6I4I460_9SPHI</name>
<feature type="transmembrane region" description="Helical" evidence="5">
    <location>
        <begin position="91"/>
        <end position="110"/>
    </location>
</feature>
<evidence type="ECO:0000256" key="5">
    <source>
        <dbReference type="HAMAP-Rule" id="MF_00445"/>
    </source>
</evidence>
<dbReference type="HAMAP" id="MF_00445">
    <property type="entry name" value="NDH1_NuoN_1"/>
    <property type="match status" value="1"/>
</dbReference>
<dbReference type="GO" id="GO:0048038">
    <property type="term" value="F:quinone binding"/>
    <property type="evidence" value="ECO:0007669"/>
    <property type="project" value="UniProtKB-KW"/>
</dbReference>
<gene>
    <name evidence="5 8" type="primary">nuoN</name>
    <name evidence="8" type="ORF">GO816_01750</name>
</gene>
<feature type="transmembrane region" description="Helical" evidence="5">
    <location>
        <begin position="388"/>
        <end position="410"/>
    </location>
</feature>
<dbReference type="RefSeq" id="WP_157539632.1">
    <property type="nucleotide sequence ID" value="NZ_WQLA01000001.1"/>
</dbReference>
<feature type="transmembrane region" description="Helical" evidence="5">
    <location>
        <begin position="220"/>
        <end position="245"/>
    </location>
</feature>
<evidence type="ECO:0000259" key="7">
    <source>
        <dbReference type="Pfam" id="PF00361"/>
    </source>
</evidence>
<keyword evidence="5" id="KW-0813">Transport</keyword>
<dbReference type="GO" id="GO:0042773">
    <property type="term" value="P:ATP synthesis coupled electron transport"/>
    <property type="evidence" value="ECO:0007669"/>
    <property type="project" value="InterPro"/>
</dbReference>
<dbReference type="PANTHER" id="PTHR22773">
    <property type="entry name" value="NADH DEHYDROGENASE"/>
    <property type="match status" value="1"/>
</dbReference>
<comment type="subcellular location">
    <subcellularLocation>
        <location evidence="5">Cell membrane</location>
        <topology evidence="5">Multi-pass membrane protein</topology>
    </subcellularLocation>
    <subcellularLocation>
        <location evidence="1">Endomembrane system</location>
        <topology evidence="1">Multi-pass membrane protein</topology>
    </subcellularLocation>
    <subcellularLocation>
        <location evidence="6">Membrane</location>
        <topology evidence="6">Multi-pass membrane protein</topology>
    </subcellularLocation>
</comment>
<feature type="transmembrane region" description="Helical" evidence="5">
    <location>
        <begin position="293"/>
        <end position="312"/>
    </location>
</feature>
<dbReference type="OrthoDB" id="9811718at2"/>
<evidence type="ECO:0000313" key="9">
    <source>
        <dbReference type="Proteomes" id="UP000434850"/>
    </source>
</evidence>
<keyword evidence="9" id="KW-1185">Reference proteome</keyword>
<evidence type="ECO:0000256" key="4">
    <source>
        <dbReference type="ARBA" id="ARBA00023136"/>
    </source>
</evidence>
<dbReference type="EC" id="7.1.1.-" evidence="5"/>
<keyword evidence="4 5" id="KW-0472">Membrane</keyword>
<evidence type="ECO:0000256" key="3">
    <source>
        <dbReference type="ARBA" id="ARBA00022989"/>
    </source>
</evidence>
<comment type="caution">
    <text evidence="8">The sequence shown here is derived from an EMBL/GenBank/DDBJ whole genome shotgun (WGS) entry which is preliminary data.</text>
</comment>
<keyword evidence="5" id="KW-1003">Cell membrane</keyword>
<dbReference type="GO" id="GO:0050136">
    <property type="term" value="F:NADH dehydrogenase (quinone) (non-electrogenic) activity"/>
    <property type="evidence" value="ECO:0007669"/>
    <property type="project" value="UniProtKB-UniRule"/>
</dbReference>
<evidence type="ECO:0000256" key="6">
    <source>
        <dbReference type="RuleBase" id="RU000320"/>
    </source>
</evidence>
<protein>
    <recommendedName>
        <fullName evidence="5">NADH-quinone oxidoreductase subunit N</fullName>
        <ecNumber evidence="5">7.1.1.-</ecNumber>
    </recommendedName>
    <alternativeName>
        <fullName evidence="5">NADH dehydrogenase I subunit N</fullName>
    </alternativeName>
    <alternativeName>
        <fullName evidence="5">NDH-1 subunit N</fullName>
    </alternativeName>
</protein>
<feature type="transmembrane region" description="Helical" evidence="5">
    <location>
        <begin position="430"/>
        <end position="450"/>
    </location>
</feature>
<evidence type="ECO:0000256" key="1">
    <source>
        <dbReference type="ARBA" id="ARBA00004127"/>
    </source>
</evidence>
<dbReference type="GO" id="GO:0012505">
    <property type="term" value="C:endomembrane system"/>
    <property type="evidence" value="ECO:0007669"/>
    <property type="project" value="UniProtKB-SubCell"/>
</dbReference>
<keyword evidence="2 5" id="KW-0812">Transmembrane</keyword>
<dbReference type="InterPro" id="IPR001750">
    <property type="entry name" value="ND/Mrp_TM"/>
</dbReference>
<feature type="transmembrane region" description="Helical" evidence="5">
    <location>
        <begin position="20"/>
        <end position="41"/>
    </location>
</feature>
<evidence type="ECO:0000256" key="2">
    <source>
        <dbReference type="ARBA" id="ARBA00022692"/>
    </source>
</evidence>
<evidence type="ECO:0000313" key="8">
    <source>
        <dbReference type="EMBL" id="MVN89841.1"/>
    </source>
</evidence>
<comment type="subunit">
    <text evidence="5">NDH-1 is composed of 14 different subunits. Subunits NuoA, H, J, K, L, M, N constitute the membrane sector of the complex.</text>
</comment>
<feature type="transmembrane region" description="Helical" evidence="5">
    <location>
        <begin position="257"/>
        <end position="281"/>
    </location>
</feature>
<proteinExistence type="inferred from homology"/>
<comment type="catalytic activity">
    <reaction evidence="5">
        <text>a quinone + NADH + 5 H(+)(in) = a quinol + NAD(+) + 4 H(+)(out)</text>
        <dbReference type="Rhea" id="RHEA:57888"/>
        <dbReference type="ChEBI" id="CHEBI:15378"/>
        <dbReference type="ChEBI" id="CHEBI:24646"/>
        <dbReference type="ChEBI" id="CHEBI:57540"/>
        <dbReference type="ChEBI" id="CHEBI:57945"/>
        <dbReference type="ChEBI" id="CHEBI:132124"/>
    </reaction>
</comment>
<feature type="transmembrane region" description="Helical" evidence="5">
    <location>
        <begin position="122"/>
        <end position="139"/>
    </location>
</feature>
<keyword evidence="5" id="KW-0520">NAD</keyword>
<feature type="transmembrane region" description="Helical" evidence="5">
    <location>
        <begin position="176"/>
        <end position="200"/>
    </location>
</feature>
<dbReference type="GO" id="GO:0005886">
    <property type="term" value="C:plasma membrane"/>
    <property type="evidence" value="ECO:0007669"/>
    <property type="project" value="UniProtKB-SubCell"/>
</dbReference>
<comment type="function">
    <text evidence="5">NDH-1 shuttles electrons from NADH, via FMN and iron-sulfur (Fe-S) centers, to quinones in the respiratory chain. The immediate electron acceptor for the enzyme in this species is believed to be a menaquinone. Couples the redox reaction to proton translocation (for every two electrons transferred, four hydrogen ions are translocated across the cytoplasmic membrane), and thus conserves the redox energy in a proton gradient.</text>
</comment>
<feature type="transmembrane region" description="Helical" evidence="5">
    <location>
        <begin position="476"/>
        <end position="496"/>
    </location>
</feature>
<dbReference type="Pfam" id="PF00361">
    <property type="entry name" value="Proton_antipo_M"/>
    <property type="match status" value="1"/>
</dbReference>
<keyword evidence="5" id="KW-1278">Translocase</keyword>
<comment type="similarity">
    <text evidence="5">Belongs to the complex I subunit 2 family.</text>
</comment>
<accession>A0A6I4I460</accession>
<dbReference type="Proteomes" id="UP000434850">
    <property type="component" value="Unassembled WGS sequence"/>
</dbReference>
<dbReference type="AlphaFoldDB" id="A0A6I4I460"/>
<feature type="domain" description="NADH:quinone oxidoreductase/Mrp antiporter transmembrane" evidence="7">
    <location>
        <begin position="142"/>
        <end position="425"/>
    </location>
</feature>
<dbReference type="GO" id="GO:0008137">
    <property type="term" value="F:NADH dehydrogenase (ubiquinone) activity"/>
    <property type="evidence" value="ECO:0007669"/>
    <property type="project" value="InterPro"/>
</dbReference>
<dbReference type="NCBIfam" id="TIGR01770">
    <property type="entry name" value="NDH_I_N"/>
    <property type="match status" value="1"/>
</dbReference>
<feature type="transmembrane region" description="Helical" evidence="5">
    <location>
        <begin position="53"/>
        <end position="71"/>
    </location>
</feature>
<sequence length="500" mass="54263">MQQYLPYISNSLNDTLDSLTLFRPEIALGILFLLVMMADLIYRKSFGAVGRMLACAGMLLVMAADLGVDLTLDNRTQLLFNGNLLVHHDNIVLRMIIDSVAFLLLLYIPWDDDLKAHPKGLGDMYTIITGSVLGMHLMVMSATLLTMLISVEMVSLASYLLVAYRGGNRLSAEAGLKYVLFGLAASAVMLYGISLFYGFAGTINLFDARLFDQLQQADSGMVMLSIALILAGIGFKLSLVPLHFWVPDVYQGASTPVTAYLSTLPKVAGFGLLITFLTPFISTSSHSGFDFRLVLSIVGIITLVAGNFAAVWQQNIKRMMAYSSVGHSGFALMAIVTFSSQGIDALNFYLAVYALANLGVLALVSYFANAHNAHTLDDLKGLGFKYPIASVCFVILLISLTGIPVSAGFSGKLLVFSSVYAVYQDAQNPWLLALLITGAVTTVVSLFYYIKIPLYLFLKKADADVGEHPAVSKNMLSMIVIISVAILLLGIFPHFLSNLM</sequence>
<organism evidence="8 9">
    <name type="scientific">Mucilaginibacter aquatilis</name>
    <dbReference type="NCBI Taxonomy" id="1517760"/>
    <lineage>
        <taxon>Bacteria</taxon>
        <taxon>Pseudomonadati</taxon>
        <taxon>Bacteroidota</taxon>
        <taxon>Sphingobacteriia</taxon>
        <taxon>Sphingobacteriales</taxon>
        <taxon>Sphingobacteriaceae</taxon>
        <taxon>Mucilaginibacter</taxon>
    </lineage>
</organism>